<dbReference type="AlphaFoldDB" id="A0A5D4U402"/>
<reference evidence="1 2" key="1">
    <citation type="submission" date="2019-08" db="EMBL/GenBank/DDBJ databases">
        <title>Bacillus genomes from the desert of Cuatro Cienegas, Coahuila.</title>
        <authorList>
            <person name="Olmedo-Alvarez G."/>
        </authorList>
    </citation>
    <scope>NUCLEOTIDE SEQUENCE [LARGE SCALE GENOMIC DNA]</scope>
    <source>
        <strain evidence="1 2">CH87b_3T</strain>
    </source>
</reference>
<name>A0A5D4U402_9BACI</name>
<dbReference type="EMBL" id="VTEZ01000001">
    <property type="protein sequence ID" value="TYS88606.1"/>
    <property type="molecule type" value="Genomic_DNA"/>
</dbReference>
<evidence type="ECO:0000313" key="2">
    <source>
        <dbReference type="Proteomes" id="UP000324269"/>
    </source>
</evidence>
<dbReference type="RefSeq" id="WP_148967903.1">
    <property type="nucleotide sequence ID" value="NZ_CANLNA010000001.1"/>
</dbReference>
<gene>
    <name evidence="1" type="ORF">FZC85_04075</name>
</gene>
<evidence type="ECO:0000313" key="1">
    <source>
        <dbReference type="EMBL" id="TYS88606.1"/>
    </source>
</evidence>
<sequence length="142" mass="16589">MSDDTFRPFIDAFLDAWNRSSLMELAYFISKEYQAREVTGGEIADFGYEESIEGWKQGFHFVKVNDAKWDVNEMSIIPLREDEIMAILSATIHIQGKSMETANIFFNTFKKNKHSEWKLVRSYIEAGVSIEKLKDQYEQQVE</sequence>
<organism evidence="1 2">
    <name type="scientific">Rossellomorea aquimaris</name>
    <dbReference type="NCBI Taxonomy" id="189382"/>
    <lineage>
        <taxon>Bacteria</taxon>
        <taxon>Bacillati</taxon>
        <taxon>Bacillota</taxon>
        <taxon>Bacilli</taxon>
        <taxon>Bacillales</taxon>
        <taxon>Bacillaceae</taxon>
        <taxon>Rossellomorea</taxon>
    </lineage>
</organism>
<proteinExistence type="predicted"/>
<protein>
    <submittedName>
        <fullName evidence="1">Flavoprotein</fullName>
    </submittedName>
</protein>
<dbReference type="SUPFAM" id="SSF54427">
    <property type="entry name" value="NTF2-like"/>
    <property type="match status" value="1"/>
</dbReference>
<dbReference type="OrthoDB" id="2454203at2"/>
<dbReference type="InterPro" id="IPR032710">
    <property type="entry name" value="NTF2-like_dom_sf"/>
</dbReference>
<accession>A0A5D4U402</accession>
<comment type="caution">
    <text evidence="1">The sequence shown here is derived from an EMBL/GenBank/DDBJ whole genome shotgun (WGS) entry which is preliminary data.</text>
</comment>
<dbReference type="Proteomes" id="UP000324269">
    <property type="component" value="Unassembled WGS sequence"/>
</dbReference>